<protein>
    <submittedName>
        <fullName evidence="2">Uncharacterized protein</fullName>
    </submittedName>
</protein>
<organism evidence="2 3">
    <name type="scientific">Pleurodeles waltl</name>
    <name type="common">Iberian ribbed newt</name>
    <dbReference type="NCBI Taxonomy" id="8319"/>
    <lineage>
        <taxon>Eukaryota</taxon>
        <taxon>Metazoa</taxon>
        <taxon>Chordata</taxon>
        <taxon>Craniata</taxon>
        <taxon>Vertebrata</taxon>
        <taxon>Euteleostomi</taxon>
        <taxon>Amphibia</taxon>
        <taxon>Batrachia</taxon>
        <taxon>Caudata</taxon>
        <taxon>Salamandroidea</taxon>
        <taxon>Salamandridae</taxon>
        <taxon>Pleurodelinae</taxon>
        <taxon>Pleurodeles</taxon>
    </lineage>
</organism>
<dbReference type="AlphaFoldDB" id="A0AAV7T995"/>
<keyword evidence="3" id="KW-1185">Reference proteome</keyword>
<dbReference type="Proteomes" id="UP001066276">
    <property type="component" value="Chromosome 4_1"/>
</dbReference>
<feature type="compositionally biased region" description="Basic and acidic residues" evidence="1">
    <location>
        <begin position="44"/>
        <end position="55"/>
    </location>
</feature>
<proteinExistence type="predicted"/>
<reference evidence="2" key="1">
    <citation type="journal article" date="2022" name="bioRxiv">
        <title>Sequencing and chromosome-scale assembly of the giantPleurodeles waltlgenome.</title>
        <authorList>
            <person name="Brown T."/>
            <person name="Elewa A."/>
            <person name="Iarovenko S."/>
            <person name="Subramanian E."/>
            <person name="Araus A.J."/>
            <person name="Petzold A."/>
            <person name="Susuki M."/>
            <person name="Suzuki K.-i.T."/>
            <person name="Hayashi T."/>
            <person name="Toyoda A."/>
            <person name="Oliveira C."/>
            <person name="Osipova E."/>
            <person name="Leigh N.D."/>
            <person name="Simon A."/>
            <person name="Yun M.H."/>
        </authorList>
    </citation>
    <scope>NUCLEOTIDE SEQUENCE</scope>
    <source>
        <strain evidence="2">20211129_DDA</strain>
        <tissue evidence="2">Liver</tissue>
    </source>
</reference>
<feature type="region of interest" description="Disordered" evidence="1">
    <location>
        <begin position="44"/>
        <end position="73"/>
    </location>
</feature>
<accession>A0AAV7T995</accession>
<gene>
    <name evidence="2" type="ORF">NDU88_004746</name>
</gene>
<evidence type="ECO:0000256" key="1">
    <source>
        <dbReference type="SAM" id="MobiDB-lite"/>
    </source>
</evidence>
<name>A0AAV7T995_PLEWA</name>
<evidence type="ECO:0000313" key="2">
    <source>
        <dbReference type="EMBL" id="KAJ1172904.1"/>
    </source>
</evidence>
<comment type="caution">
    <text evidence="2">The sequence shown here is derived from an EMBL/GenBank/DDBJ whole genome shotgun (WGS) entry which is preliminary data.</text>
</comment>
<evidence type="ECO:0000313" key="3">
    <source>
        <dbReference type="Proteomes" id="UP001066276"/>
    </source>
</evidence>
<sequence>MQDCNAPHGPGHFSLLDSHLGCFVTAHPITEERFVWRNLCHRPAPTERKERRSSEEAGESWSGPGRSAPTSYIEGTQIGWCGRRRC</sequence>
<dbReference type="EMBL" id="JANPWB010000007">
    <property type="protein sequence ID" value="KAJ1172904.1"/>
    <property type="molecule type" value="Genomic_DNA"/>
</dbReference>